<organism evidence="6 7">
    <name type="scientific">Lacihabitans lacunae</name>
    <dbReference type="NCBI Taxonomy" id="1028214"/>
    <lineage>
        <taxon>Bacteria</taxon>
        <taxon>Pseudomonadati</taxon>
        <taxon>Bacteroidota</taxon>
        <taxon>Cytophagia</taxon>
        <taxon>Cytophagales</taxon>
        <taxon>Leadbetterellaceae</taxon>
        <taxon>Lacihabitans</taxon>
    </lineage>
</organism>
<reference evidence="7" key="1">
    <citation type="journal article" date="2019" name="Int. J. Syst. Evol. Microbiol.">
        <title>The Global Catalogue of Microorganisms (GCM) 10K type strain sequencing project: providing services to taxonomists for standard genome sequencing and annotation.</title>
        <authorList>
            <consortium name="The Broad Institute Genomics Platform"/>
            <consortium name="The Broad Institute Genome Sequencing Center for Infectious Disease"/>
            <person name="Wu L."/>
            <person name="Ma J."/>
        </authorList>
    </citation>
    <scope>NUCLEOTIDE SEQUENCE [LARGE SCALE GENOMIC DNA]</scope>
    <source>
        <strain evidence="7">CECT 7956</strain>
    </source>
</reference>
<dbReference type="Pfam" id="PF13290">
    <property type="entry name" value="CHB_HEX_C_1"/>
    <property type="match status" value="1"/>
</dbReference>
<accession>A0ABV7YNW7</accession>
<feature type="domain" description="GH29D-like beta-sandwich" evidence="5">
    <location>
        <begin position="477"/>
        <end position="533"/>
    </location>
</feature>
<feature type="domain" description="Sulfatase N-terminal" evidence="4">
    <location>
        <begin position="21"/>
        <end position="305"/>
    </location>
</feature>
<dbReference type="EMBL" id="JBHRYQ010000001">
    <property type="protein sequence ID" value="MFC3809034.1"/>
    <property type="molecule type" value="Genomic_DNA"/>
</dbReference>
<sequence>MKKIFFLFLLGISSLYAQKMPNIIWLSAEDLSPRLGCYGDYTVPTPNIDKIAKQGVMYTNVFTTAGVCAPSRNAIATGRIQTSNGGHNMRTQGSTYPEKTGLPKHYSVVMPPDVKHFAELLRAQGYYCTNNVKTDYQFEDIPSIWDESSTTAHYKNRKEGQPFFAIFNSTITHESQVWARSKHPLRVDPKKVKLPPFYPDTDSVRLDVARFYSNISELDDWVGEKMKELEENGLLENTIVMFWGDHGDGLPFYKREVYDRGLRVPFLVRFPSGYPTKGQKPANSTDDRMISAIDWPATVLSLAGIPTPKWMQGRSFLGKYATVEGHPYIFGARDRLDSEYDRVRSVSDGSFQYIKNFSPEKPLYMDIEFRKQQASMREILRMRDNGQLNETQMIWFKQTKPSEEFYDIKADPFQLVNLIDNSKYASKISTFREVFTDWQKEVYDYGEIEEKSLVKQMWNGQSEPPTTANPILKIEKSKLMISSATEGASIVYKIIKNGIEPQSWEVYSKPITIPKNAKVKAMAQRIGFQPSEIIAL</sequence>
<dbReference type="InterPro" id="IPR017850">
    <property type="entry name" value="Alkaline_phosphatase_core_sf"/>
</dbReference>
<name>A0ABV7YNW7_9BACT</name>
<evidence type="ECO:0000256" key="2">
    <source>
        <dbReference type="ARBA" id="ARBA00022801"/>
    </source>
</evidence>
<feature type="signal peptide" evidence="3">
    <location>
        <begin position="1"/>
        <end position="19"/>
    </location>
</feature>
<evidence type="ECO:0000256" key="3">
    <source>
        <dbReference type="SAM" id="SignalP"/>
    </source>
</evidence>
<keyword evidence="7" id="KW-1185">Reference proteome</keyword>
<protein>
    <submittedName>
        <fullName evidence="6">Sulfatase-like hydrolase/transferase</fullName>
    </submittedName>
</protein>
<evidence type="ECO:0000259" key="4">
    <source>
        <dbReference type="Pfam" id="PF00884"/>
    </source>
</evidence>
<dbReference type="RefSeq" id="WP_379833491.1">
    <property type="nucleotide sequence ID" value="NZ_JBHRYQ010000001.1"/>
</dbReference>
<dbReference type="Gene3D" id="3.40.720.10">
    <property type="entry name" value="Alkaline Phosphatase, subunit A"/>
    <property type="match status" value="1"/>
</dbReference>
<keyword evidence="2" id="KW-0378">Hydrolase</keyword>
<dbReference type="CDD" id="cd16027">
    <property type="entry name" value="SGSH"/>
    <property type="match status" value="1"/>
</dbReference>
<dbReference type="InterPro" id="IPR059177">
    <property type="entry name" value="GH29D-like_dom"/>
</dbReference>
<dbReference type="InterPro" id="IPR000917">
    <property type="entry name" value="Sulfatase_N"/>
</dbReference>
<evidence type="ECO:0000256" key="1">
    <source>
        <dbReference type="ARBA" id="ARBA00008779"/>
    </source>
</evidence>
<feature type="chain" id="PRO_5045101836" evidence="3">
    <location>
        <begin position="20"/>
        <end position="536"/>
    </location>
</feature>
<keyword evidence="3" id="KW-0732">Signal</keyword>
<evidence type="ECO:0000313" key="6">
    <source>
        <dbReference type="EMBL" id="MFC3809034.1"/>
    </source>
</evidence>
<dbReference type="Proteomes" id="UP001595616">
    <property type="component" value="Unassembled WGS sequence"/>
</dbReference>
<dbReference type="PANTHER" id="PTHR42693:SF53">
    <property type="entry name" value="ENDO-4-O-SULFATASE"/>
    <property type="match status" value="1"/>
</dbReference>
<evidence type="ECO:0000313" key="7">
    <source>
        <dbReference type="Proteomes" id="UP001595616"/>
    </source>
</evidence>
<dbReference type="InterPro" id="IPR050738">
    <property type="entry name" value="Sulfatase"/>
</dbReference>
<dbReference type="PANTHER" id="PTHR42693">
    <property type="entry name" value="ARYLSULFATASE FAMILY MEMBER"/>
    <property type="match status" value="1"/>
</dbReference>
<comment type="similarity">
    <text evidence="1">Belongs to the sulfatase family.</text>
</comment>
<gene>
    <name evidence="6" type="ORF">ACFOOI_00085</name>
</gene>
<comment type="caution">
    <text evidence="6">The sequence shown here is derived from an EMBL/GenBank/DDBJ whole genome shotgun (WGS) entry which is preliminary data.</text>
</comment>
<proteinExistence type="inferred from homology"/>
<evidence type="ECO:0000259" key="5">
    <source>
        <dbReference type="Pfam" id="PF13290"/>
    </source>
</evidence>
<dbReference type="SUPFAM" id="SSF53649">
    <property type="entry name" value="Alkaline phosphatase-like"/>
    <property type="match status" value="1"/>
</dbReference>
<dbReference type="Pfam" id="PF00884">
    <property type="entry name" value="Sulfatase"/>
    <property type="match status" value="1"/>
</dbReference>